<reference evidence="2 3" key="1">
    <citation type="submission" date="2018-08" db="EMBL/GenBank/DDBJ databases">
        <authorList>
            <person name="Laetsch R D."/>
            <person name="Stevens L."/>
            <person name="Kumar S."/>
            <person name="Blaxter L. M."/>
        </authorList>
    </citation>
    <scope>NUCLEOTIDE SEQUENCE [LARGE SCALE GENOMIC DNA]</scope>
</reference>
<evidence type="ECO:0000313" key="2">
    <source>
        <dbReference type="EMBL" id="VDK80125.1"/>
    </source>
</evidence>
<dbReference type="OrthoDB" id="5837974at2759"/>
<gene>
    <name evidence="2" type="ORF">NLS_LOCUS4786</name>
</gene>
<dbReference type="STRING" id="42156.A0A3P6TGV8"/>
<evidence type="ECO:0000313" key="3">
    <source>
        <dbReference type="Proteomes" id="UP000277928"/>
    </source>
</evidence>
<evidence type="ECO:0008006" key="4">
    <source>
        <dbReference type="Google" id="ProtNLM"/>
    </source>
</evidence>
<organism evidence="2 3">
    <name type="scientific">Litomosoides sigmodontis</name>
    <name type="common">Filarial nematode worm</name>
    <dbReference type="NCBI Taxonomy" id="42156"/>
    <lineage>
        <taxon>Eukaryota</taxon>
        <taxon>Metazoa</taxon>
        <taxon>Ecdysozoa</taxon>
        <taxon>Nematoda</taxon>
        <taxon>Chromadorea</taxon>
        <taxon>Rhabditida</taxon>
        <taxon>Spirurina</taxon>
        <taxon>Spiruromorpha</taxon>
        <taxon>Filarioidea</taxon>
        <taxon>Onchocercidae</taxon>
        <taxon>Litomosoides</taxon>
    </lineage>
</organism>
<protein>
    <recommendedName>
        <fullName evidence="4">Mitochondrial mRNA-processing protein COX24 C-terminal domain-containing protein</fullName>
    </recommendedName>
</protein>
<proteinExistence type="predicted"/>
<feature type="compositionally biased region" description="Basic and acidic residues" evidence="1">
    <location>
        <begin position="282"/>
        <end position="294"/>
    </location>
</feature>
<feature type="region of interest" description="Disordered" evidence="1">
    <location>
        <begin position="267"/>
        <end position="309"/>
    </location>
</feature>
<keyword evidence="3" id="KW-1185">Reference proteome</keyword>
<accession>A0A3P6TGV8</accession>
<name>A0A3P6TGV8_LITSI</name>
<dbReference type="OMA" id="REMVFTF"/>
<dbReference type="AlphaFoldDB" id="A0A3P6TGV8"/>
<dbReference type="EMBL" id="UYRX01000323">
    <property type="protein sequence ID" value="VDK80125.1"/>
    <property type="molecule type" value="Genomic_DNA"/>
</dbReference>
<sequence length="309" mass="36501">MSIFLTTLERRLSQFAFISTNFSGKNQITKLAGMYDQLPRPYKNCETHERKIFSVNAILQKSPWQLPSKQREMVFTFPSTNRQPIVVPGIFVNEFLKKFDPLYSLQIPLWLPQQSQAVEILAGERMLKIRRHKMRKHKRRKRFDRDYFKYQKYHRQKKAKAETFFRNRMQKMLEDYKTFDAEKYIKDVIACAKQDVTKDVSLSGRRKYPHWSTLITLEELYGLPQTDYIVKEAGLAGEEDRDKIKQLKKEYDLKYRGFLNSTSCFRGKQQEKQDSFDVASEIQEKKADGSKNSEKTLTVGETENGDIKS</sequence>
<evidence type="ECO:0000256" key="1">
    <source>
        <dbReference type="SAM" id="MobiDB-lite"/>
    </source>
</evidence>
<dbReference type="Proteomes" id="UP000277928">
    <property type="component" value="Unassembled WGS sequence"/>
</dbReference>